<gene>
    <name evidence="2" type="ORF">RchiOBHm_Chr6g0299511</name>
</gene>
<feature type="transmembrane region" description="Helical" evidence="1">
    <location>
        <begin position="21"/>
        <end position="40"/>
    </location>
</feature>
<evidence type="ECO:0008006" key="4">
    <source>
        <dbReference type="Google" id="ProtNLM"/>
    </source>
</evidence>
<accession>A0A2P6PY96</accession>
<evidence type="ECO:0000313" key="2">
    <source>
        <dbReference type="EMBL" id="PRQ26894.1"/>
    </source>
</evidence>
<keyword evidence="1" id="KW-0472">Membrane</keyword>
<comment type="caution">
    <text evidence="2">The sequence shown here is derived from an EMBL/GenBank/DDBJ whole genome shotgun (WGS) entry which is preliminary data.</text>
</comment>
<keyword evidence="1" id="KW-1133">Transmembrane helix</keyword>
<proteinExistence type="predicted"/>
<organism evidence="2 3">
    <name type="scientific">Rosa chinensis</name>
    <name type="common">China rose</name>
    <dbReference type="NCBI Taxonomy" id="74649"/>
    <lineage>
        <taxon>Eukaryota</taxon>
        <taxon>Viridiplantae</taxon>
        <taxon>Streptophyta</taxon>
        <taxon>Embryophyta</taxon>
        <taxon>Tracheophyta</taxon>
        <taxon>Spermatophyta</taxon>
        <taxon>Magnoliopsida</taxon>
        <taxon>eudicotyledons</taxon>
        <taxon>Gunneridae</taxon>
        <taxon>Pentapetalae</taxon>
        <taxon>rosids</taxon>
        <taxon>fabids</taxon>
        <taxon>Rosales</taxon>
        <taxon>Rosaceae</taxon>
        <taxon>Rosoideae</taxon>
        <taxon>Rosoideae incertae sedis</taxon>
        <taxon>Rosa</taxon>
    </lineage>
</organism>
<keyword evidence="3" id="KW-1185">Reference proteome</keyword>
<dbReference type="EMBL" id="PDCK01000044">
    <property type="protein sequence ID" value="PRQ26894.1"/>
    <property type="molecule type" value="Genomic_DNA"/>
</dbReference>
<evidence type="ECO:0000256" key="1">
    <source>
        <dbReference type="SAM" id="Phobius"/>
    </source>
</evidence>
<dbReference type="Proteomes" id="UP000238479">
    <property type="component" value="Chromosome 6"/>
</dbReference>
<dbReference type="AlphaFoldDB" id="A0A2P6PY96"/>
<keyword evidence="1" id="KW-0812">Transmembrane</keyword>
<dbReference type="Gramene" id="PRQ26894">
    <property type="protein sequence ID" value="PRQ26894"/>
    <property type="gene ID" value="RchiOBHm_Chr6g0299511"/>
</dbReference>
<sequence>MLFNFIAHYASNKSLPIWVRAYGLGFWFVVLAGVLVVLGISCWVGCTASCGRDNILFGLLEGRSYSGVGSAVMAKKSSHGIDNHPWPSSGSFLSGFESEAMAIWNISGLTVLTLGWWTLGGELVLTKFSIKDPLLLRMLSLPYS</sequence>
<name>A0A2P6PY96_ROSCH</name>
<evidence type="ECO:0000313" key="3">
    <source>
        <dbReference type="Proteomes" id="UP000238479"/>
    </source>
</evidence>
<protein>
    <recommendedName>
        <fullName evidence="4">Transmembrane protein</fullName>
    </recommendedName>
</protein>
<reference evidence="2 3" key="1">
    <citation type="journal article" date="2018" name="Nat. Genet.">
        <title>The Rosa genome provides new insights in the design of modern roses.</title>
        <authorList>
            <person name="Bendahmane M."/>
        </authorList>
    </citation>
    <scope>NUCLEOTIDE SEQUENCE [LARGE SCALE GENOMIC DNA]</scope>
    <source>
        <strain evidence="3">cv. Old Blush</strain>
    </source>
</reference>